<dbReference type="RefSeq" id="XP_056042148.1">
    <property type="nucleotide sequence ID" value="XM_056189703.1"/>
</dbReference>
<evidence type="ECO:0000313" key="4">
    <source>
        <dbReference type="Proteomes" id="UP001217417"/>
    </source>
</evidence>
<reference evidence="3" key="1">
    <citation type="submission" date="2023-03" db="EMBL/GenBank/DDBJ databases">
        <title>Near-Complete genome sequence of Lipomyces tetrasporous NRRL Y-64009, an oleaginous yeast capable of growing on lignocellulosic hydrolysates.</title>
        <authorList>
            <consortium name="Lawrence Berkeley National Laboratory"/>
            <person name="Jagtap S.S."/>
            <person name="Liu J.-J."/>
            <person name="Walukiewicz H.E."/>
            <person name="Pangilinan J."/>
            <person name="Lipzen A."/>
            <person name="Ahrendt S."/>
            <person name="Koriabine M."/>
            <person name="Cobaugh K."/>
            <person name="Salamov A."/>
            <person name="Yoshinaga Y."/>
            <person name="Ng V."/>
            <person name="Daum C."/>
            <person name="Grigoriev I.V."/>
            <person name="Slininger P.J."/>
            <person name="Dien B.S."/>
            <person name="Jin Y.-S."/>
            <person name="Rao C.V."/>
        </authorList>
    </citation>
    <scope>NUCLEOTIDE SEQUENCE</scope>
    <source>
        <strain evidence="3">NRRL Y-64009</strain>
    </source>
</reference>
<dbReference type="InterPro" id="IPR053157">
    <property type="entry name" value="Sterol_Uptake_Regulator"/>
</dbReference>
<keyword evidence="4" id="KW-1185">Reference proteome</keyword>
<evidence type="ECO:0000313" key="3">
    <source>
        <dbReference type="EMBL" id="KAJ8098698.1"/>
    </source>
</evidence>
<dbReference type="AlphaFoldDB" id="A0AAD7QNU4"/>
<feature type="compositionally biased region" description="Basic residues" evidence="1">
    <location>
        <begin position="177"/>
        <end position="189"/>
    </location>
</feature>
<dbReference type="GO" id="GO:0008270">
    <property type="term" value="F:zinc ion binding"/>
    <property type="evidence" value="ECO:0007669"/>
    <property type="project" value="InterPro"/>
</dbReference>
<dbReference type="GeneID" id="80884869"/>
<sequence length="628" mass="68709">MVGLSDFGQLLLPPGSPSQSSSSFVQELNFDGIDFGVVPGEQYMMPDFFDPSIILPATTTTAASAAVPDNNGDLYVGGISDVQDSATASASETSPPRTGLSLNADSVGRNGNQHMGQQQYLGQMYSNPQMPVPQQMFLRRNESTSPPPGISTATTPSSASAPVTTTATESTAGLGRPTKRRPHRKSRTGCRTCKKRRVKCDEMHPRCGNCSHLGLTCSFQTAASMIENETAIARTGMGVGGPPRSCSSVRSSSGGAGVNPGNDNAGFTSLAANAILDSSALFGLGMSSVSLSLEDLRLMHVYSTTVHQTITKMFEGQPDIWQRTVPQLAFQHAALMHALLAFCGSYVVRQKDTDTTLNDVIRERAVMHRTESLRILRNALQHPLGNEIADPAVLTAYMLLLDSIANAPTVADARKDNTPTTVTSTQFLVATPWLHLVRGICCIIKSVWPVAPRSIINPIIVDDFYDLPMPRSKLDYSAFVKDIHPYSIKKNFVLSAKDHFLPNTPMSRLKKTPKEHDWLYDDEDDLADIYPLTSTSPYVIPCFMLSKFKSVAVVGRHRVMSLLCISLGLLDDRFYAKFHSDDAVAHRLIAEFYRVLKRFAKYNCDEVWWLENLADGLDIEIATPIRPN</sequence>
<dbReference type="PROSITE" id="PS50048">
    <property type="entry name" value="ZN2_CY6_FUNGAL_2"/>
    <property type="match status" value="1"/>
</dbReference>
<comment type="caution">
    <text evidence="3">The sequence shown here is derived from an EMBL/GenBank/DDBJ whole genome shotgun (WGS) entry which is preliminary data.</text>
</comment>
<dbReference type="GO" id="GO:0001228">
    <property type="term" value="F:DNA-binding transcription activator activity, RNA polymerase II-specific"/>
    <property type="evidence" value="ECO:0007669"/>
    <property type="project" value="TreeGrafter"/>
</dbReference>
<feature type="region of interest" description="Disordered" evidence="1">
    <location>
        <begin position="139"/>
        <end position="189"/>
    </location>
</feature>
<evidence type="ECO:0000259" key="2">
    <source>
        <dbReference type="PROSITE" id="PS50048"/>
    </source>
</evidence>
<dbReference type="SMART" id="SM00066">
    <property type="entry name" value="GAL4"/>
    <property type="match status" value="1"/>
</dbReference>
<name>A0AAD7QNU4_9ASCO</name>
<dbReference type="PANTHER" id="PTHR47784">
    <property type="entry name" value="STEROL UPTAKE CONTROL PROTEIN 2"/>
    <property type="match status" value="1"/>
</dbReference>
<dbReference type="CDD" id="cd00067">
    <property type="entry name" value="GAL4"/>
    <property type="match status" value="1"/>
</dbReference>
<feature type="region of interest" description="Disordered" evidence="1">
    <location>
        <begin position="236"/>
        <end position="256"/>
    </location>
</feature>
<dbReference type="InterPro" id="IPR001138">
    <property type="entry name" value="Zn2Cys6_DnaBD"/>
</dbReference>
<feature type="compositionally biased region" description="Low complexity" evidence="1">
    <location>
        <begin position="150"/>
        <end position="172"/>
    </location>
</feature>
<feature type="compositionally biased region" description="Low complexity" evidence="1">
    <location>
        <begin position="242"/>
        <end position="253"/>
    </location>
</feature>
<dbReference type="Pfam" id="PF00172">
    <property type="entry name" value="Zn_clus"/>
    <property type="match status" value="1"/>
</dbReference>
<protein>
    <recommendedName>
        <fullName evidence="2">Zn(2)-C6 fungal-type domain-containing protein</fullName>
    </recommendedName>
</protein>
<evidence type="ECO:0000256" key="1">
    <source>
        <dbReference type="SAM" id="MobiDB-lite"/>
    </source>
</evidence>
<feature type="domain" description="Zn(2)-C6 fungal-type" evidence="2">
    <location>
        <begin position="189"/>
        <end position="219"/>
    </location>
</feature>
<dbReference type="Gene3D" id="4.10.240.10">
    <property type="entry name" value="Zn(2)-C6 fungal-type DNA-binding domain"/>
    <property type="match status" value="1"/>
</dbReference>
<dbReference type="InterPro" id="IPR036864">
    <property type="entry name" value="Zn2-C6_fun-type_DNA-bd_sf"/>
</dbReference>
<accession>A0AAD7QNU4</accession>
<dbReference type="SUPFAM" id="SSF57701">
    <property type="entry name" value="Zn2/Cys6 DNA-binding domain"/>
    <property type="match status" value="1"/>
</dbReference>
<dbReference type="PROSITE" id="PS00463">
    <property type="entry name" value="ZN2_CY6_FUNGAL_1"/>
    <property type="match status" value="1"/>
</dbReference>
<organism evidence="3 4">
    <name type="scientific">Lipomyces tetrasporus</name>
    <dbReference type="NCBI Taxonomy" id="54092"/>
    <lineage>
        <taxon>Eukaryota</taxon>
        <taxon>Fungi</taxon>
        <taxon>Dikarya</taxon>
        <taxon>Ascomycota</taxon>
        <taxon>Saccharomycotina</taxon>
        <taxon>Lipomycetes</taxon>
        <taxon>Lipomycetales</taxon>
        <taxon>Lipomycetaceae</taxon>
        <taxon>Lipomyces</taxon>
    </lineage>
</organism>
<gene>
    <name evidence="3" type="ORF">POJ06DRAFT_277120</name>
</gene>
<dbReference type="Proteomes" id="UP001217417">
    <property type="component" value="Unassembled WGS sequence"/>
</dbReference>
<dbReference type="PANTHER" id="PTHR47784:SF5">
    <property type="entry name" value="STEROL UPTAKE CONTROL PROTEIN 2"/>
    <property type="match status" value="1"/>
</dbReference>
<proteinExistence type="predicted"/>
<feature type="region of interest" description="Disordered" evidence="1">
    <location>
        <begin position="86"/>
        <end position="105"/>
    </location>
</feature>
<dbReference type="EMBL" id="JARPMG010000008">
    <property type="protein sequence ID" value="KAJ8098698.1"/>
    <property type="molecule type" value="Genomic_DNA"/>
</dbReference>